<dbReference type="Proteomes" id="UP000823388">
    <property type="component" value="Chromosome 6N"/>
</dbReference>
<dbReference type="GO" id="GO:0016042">
    <property type="term" value="P:lipid catabolic process"/>
    <property type="evidence" value="ECO:0007669"/>
    <property type="project" value="UniProtKB-KW"/>
</dbReference>
<evidence type="ECO:0000313" key="5">
    <source>
        <dbReference type="EMBL" id="KAG2578491.1"/>
    </source>
</evidence>
<feature type="region of interest" description="Disordered" evidence="4">
    <location>
        <begin position="208"/>
        <end position="302"/>
    </location>
</feature>
<protein>
    <submittedName>
        <fullName evidence="5">Uncharacterized protein</fullName>
    </submittedName>
</protein>
<dbReference type="PANTHER" id="PTHR32241">
    <property type="entry name" value="PATATIN-LIKE PROTEIN 6"/>
    <property type="match status" value="1"/>
</dbReference>
<keyword evidence="3" id="KW-0443">Lipid metabolism</keyword>
<comment type="caution">
    <text evidence="5">The sequence shown here is derived from an EMBL/GenBank/DDBJ whole genome shotgun (WGS) entry which is preliminary data.</text>
</comment>
<evidence type="ECO:0000256" key="2">
    <source>
        <dbReference type="ARBA" id="ARBA00022801"/>
    </source>
</evidence>
<sequence length="334" mass="36469">MACLFLTWPRPPTEARAPAVHVRAPADGGARTSRTHGNTRRHTSFSDLLSSASIASEQRTNWCFWSVEVQVLDLLGAREIAARAWARRRAAGCGRAREAGGHAAGARIADFFDTAAGAGAGGVLAAMLFLKGEEGHAWYTAADALAFVAASPGSRQGGWGGDAARRSRWAALLFRRAVPLLPCRRRRERQLRLRPPRRLRGHLRRWGRRRSRPIGGRAHGNRRGVKGRRGHGHPRRCGHHARAPQQAGVPTRRRRRRPPRLVRQLGSSAAAIAASANPSAGWRTPIPRARRRQASPPWEGKGRTIPGVAMVISHLQLSPIHAGQVEMEVVGMST</sequence>
<accession>A0A8T0QZ21</accession>
<name>A0A8T0QZ21_PANVG</name>
<feature type="compositionally biased region" description="Basic residues" evidence="4">
    <location>
        <begin position="251"/>
        <end position="260"/>
    </location>
</feature>
<dbReference type="Gene3D" id="3.40.1090.10">
    <property type="entry name" value="Cytosolic phospholipase A2 catalytic domain"/>
    <property type="match status" value="1"/>
</dbReference>
<evidence type="ECO:0000256" key="3">
    <source>
        <dbReference type="ARBA" id="ARBA00022963"/>
    </source>
</evidence>
<organism evidence="5 6">
    <name type="scientific">Panicum virgatum</name>
    <name type="common">Blackwell switchgrass</name>
    <dbReference type="NCBI Taxonomy" id="38727"/>
    <lineage>
        <taxon>Eukaryota</taxon>
        <taxon>Viridiplantae</taxon>
        <taxon>Streptophyta</taxon>
        <taxon>Embryophyta</taxon>
        <taxon>Tracheophyta</taxon>
        <taxon>Spermatophyta</taxon>
        <taxon>Magnoliopsida</taxon>
        <taxon>Liliopsida</taxon>
        <taxon>Poales</taxon>
        <taxon>Poaceae</taxon>
        <taxon>PACMAD clade</taxon>
        <taxon>Panicoideae</taxon>
        <taxon>Panicodae</taxon>
        <taxon>Paniceae</taxon>
        <taxon>Panicinae</taxon>
        <taxon>Panicum</taxon>
        <taxon>Panicum sect. Hiantes</taxon>
    </lineage>
</organism>
<dbReference type="GO" id="GO:0016787">
    <property type="term" value="F:hydrolase activity"/>
    <property type="evidence" value="ECO:0007669"/>
    <property type="project" value="UniProtKB-KW"/>
</dbReference>
<dbReference type="AlphaFoldDB" id="A0A8T0QZ21"/>
<gene>
    <name evidence="5" type="ORF">PVAP13_6NG211003</name>
</gene>
<keyword evidence="6" id="KW-1185">Reference proteome</keyword>
<evidence type="ECO:0000256" key="1">
    <source>
        <dbReference type="ARBA" id="ARBA00010240"/>
    </source>
</evidence>
<keyword evidence="3" id="KW-0442">Lipid degradation</keyword>
<reference evidence="5" key="1">
    <citation type="submission" date="2020-05" db="EMBL/GenBank/DDBJ databases">
        <title>WGS assembly of Panicum virgatum.</title>
        <authorList>
            <person name="Lovell J.T."/>
            <person name="Jenkins J."/>
            <person name="Shu S."/>
            <person name="Juenger T.E."/>
            <person name="Schmutz J."/>
        </authorList>
    </citation>
    <scope>NUCLEOTIDE SEQUENCE</scope>
    <source>
        <strain evidence="5">AP13</strain>
    </source>
</reference>
<dbReference type="EMBL" id="CM029048">
    <property type="protein sequence ID" value="KAG2578491.1"/>
    <property type="molecule type" value="Genomic_DNA"/>
</dbReference>
<keyword evidence="2" id="KW-0378">Hydrolase</keyword>
<dbReference type="EMBL" id="CM029048">
    <property type="protein sequence ID" value="KAG2578490.1"/>
    <property type="molecule type" value="Genomic_DNA"/>
</dbReference>
<comment type="similarity">
    <text evidence="1">Belongs to the patatin family.</text>
</comment>
<dbReference type="PANTHER" id="PTHR32241:SF4">
    <property type="entry name" value="OS12G0611300 PROTEIN"/>
    <property type="match status" value="1"/>
</dbReference>
<proteinExistence type="inferred from homology"/>
<feature type="compositionally biased region" description="Low complexity" evidence="4">
    <location>
        <begin position="267"/>
        <end position="280"/>
    </location>
</feature>
<evidence type="ECO:0000256" key="4">
    <source>
        <dbReference type="SAM" id="MobiDB-lite"/>
    </source>
</evidence>
<evidence type="ECO:0000313" key="6">
    <source>
        <dbReference type="Proteomes" id="UP000823388"/>
    </source>
</evidence>
<feature type="compositionally biased region" description="Basic residues" evidence="4">
    <location>
        <begin position="219"/>
        <end position="242"/>
    </location>
</feature>